<reference evidence="1" key="1">
    <citation type="submission" date="2021-09" db="EMBL/GenBank/DDBJ databases">
        <authorList>
            <consortium name="AG Swart"/>
            <person name="Singh M."/>
            <person name="Singh A."/>
            <person name="Seah K."/>
            <person name="Emmerich C."/>
        </authorList>
    </citation>
    <scope>NUCLEOTIDE SEQUENCE</scope>
    <source>
        <strain evidence="1">ATCC30299</strain>
    </source>
</reference>
<dbReference type="Proteomes" id="UP001162131">
    <property type="component" value="Unassembled WGS sequence"/>
</dbReference>
<sequence>MSRRLSNKRSTRDRSKCPDVRIIEAAVSKPIQILLLQIDIKEKELEKNFELKTIHELIALYSKAIESFEINEDLRFHEIQERMHKMLQKPQVTQALNPQKYTKKPPRPKPKLEIEILEEDDPDIIQKRINSERNRKIIDQGLIRDLEAIMDRSLNEKVNKISEIKIAYEVQMRELEGQGEIEGQQGLIVKVMEQMKYDMDEEIEKVSQELDLKRQEEIRKLREEYVKINM</sequence>
<accession>A0AAU9JM68</accession>
<keyword evidence="2" id="KW-1185">Reference proteome</keyword>
<evidence type="ECO:0000313" key="1">
    <source>
        <dbReference type="EMBL" id="CAG9327073.1"/>
    </source>
</evidence>
<organism evidence="1 2">
    <name type="scientific">Blepharisma stoltei</name>
    <dbReference type="NCBI Taxonomy" id="1481888"/>
    <lineage>
        <taxon>Eukaryota</taxon>
        <taxon>Sar</taxon>
        <taxon>Alveolata</taxon>
        <taxon>Ciliophora</taxon>
        <taxon>Postciliodesmatophora</taxon>
        <taxon>Heterotrichea</taxon>
        <taxon>Heterotrichida</taxon>
        <taxon>Blepharismidae</taxon>
        <taxon>Blepharisma</taxon>
    </lineage>
</organism>
<dbReference type="AlphaFoldDB" id="A0AAU9JM68"/>
<name>A0AAU9JM68_9CILI</name>
<protein>
    <submittedName>
        <fullName evidence="1">Uncharacterized protein</fullName>
    </submittedName>
</protein>
<dbReference type="EMBL" id="CAJZBQ010000042">
    <property type="protein sequence ID" value="CAG9327073.1"/>
    <property type="molecule type" value="Genomic_DNA"/>
</dbReference>
<comment type="caution">
    <text evidence="1">The sequence shown here is derived from an EMBL/GenBank/DDBJ whole genome shotgun (WGS) entry which is preliminary data.</text>
</comment>
<gene>
    <name evidence="1" type="ORF">BSTOLATCC_MIC43070</name>
</gene>
<evidence type="ECO:0000313" key="2">
    <source>
        <dbReference type="Proteomes" id="UP001162131"/>
    </source>
</evidence>
<proteinExistence type="predicted"/>